<keyword evidence="5" id="KW-0190">Covalent protein-DNA linkage</keyword>
<keyword evidence="4" id="KW-0378">Hydrolase</keyword>
<evidence type="ECO:0000256" key="5">
    <source>
        <dbReference type="ARBA" id="ARBA00023124"/>
    </source>
</evidence>
<dbReference type="CGD" id="CAL0000170084">
    <property type="gene designation" value="Cd36_03070"/>
</dbReference>
<sequence>MCGRFALGLALNELPKEFGRTVLRDQANEIQQERDTNDGNHSYSIRGSEDDMKFQLNVAKVTDWYPSYNIAPTNSALIIYMMDSGTQFNAKYILEPSKFGIVPAWAKPSDSTPVGKGTGKEGSKYSRELGRIQAKYFNCRRESLKQAKSLWNSCKNNRCVIPIQGYFEWMKTNSDKIPYFVHSKTVPLCFLAGFYSHNYNYTENQNVSGEYLSTFTVITVPAVKEDANDMSWLHNRKPMLIAAGTKAWYDWLNPKIPWNEKLVETVLNSTTNEAYADIEVYQVTKEVGNSSNDGENMIKKINSKKQSSLSHFLGSQKGKRKAKPTSHFSPVKPETEVKQEFEEEGVPKKRVKSEPLSSPKKRKKVPGDLFEVKKEV</sequence>
<evidence type="ECO:0008006" key="12">
    <source>
        <dbReference type="Google" id="ProtNLM"/>
    </source>
</evidence>
<dbReference type="InterPro" id="IPR003738">
    <property type="entry name" value="SRAP"/>
</dbReference>
<evidence type="ECO:0000256" key="7">
    <source>
        <dbReference type="ARBA" id="ARBA00023239"/>
    </source>
</evidence>
<dbReference type="GO" id="GO:0016829">
    <property type="term" value="F:lyase activity"/>
    <property type="evidence" value="ECO:0007669"/>
    <property type="project" value="UniProtKB-KW"/>
</dbReference>
<keyword evidence="11" id="KW-1185">Reference proteome</keyword>
<dbReference type="RefSeq" id="XP_002416979.1">
    <property type="nucleotide sequence ID" value="XM_002416934.1"/>
</dbReference>
<evidence type="ECO:0000313" key="11">
    <source>
        <dbReference type="Proteomes" id="UP000002605"/>
    </source>
</evidence>
<dbReference type="Proteomes" id="UP000002605">
    <property type="component" value="Chromosome 1"/>
</dbReference>
<dbReference type="GeneID" id="8044515"/>
<proteinExistence type="inferred from homology"/>
<feature type="region of interest" description="Disordered" evidence="8">
    <location>
        <begin position="305"/>
        <end position="376"/>
    </location>
</feature>
<accession>B9W7A8</accession>
<dbReference type="AlphaFoldDB" id="B9W7A8"/>
<dbReference type="OrthoDB" id="2111841at2759"/>
<evidence type="ECO:0000313" key="10">
    <source>
        <dbReference type="EMBL" id="CAX44567.1"/>
    </source>
</evidence>
<reference evidence="10 11" key="1">
    <citation type="journal article" date="2009" name="Genome Res.">
        <title>Comparative genomics of the fungal pathogens Candida dubliniensis and Candida albicans.</title>
        <authorList>
            <person name="Jackson A.P."/>
            <person name="Gamble J.A."/>
            <person name="Yeomans T."/>
            <person name="Moran G.P."/>
            <person name="Saunders D."/>
            <person name="Harris D."/>
            <person name="Aslett M."/>
            <person name="Barrell J.F."/>
            <person name="Butler G."/>
            <person name="Citiulo F."/>
            <person name="Coleman D.C."/>
            <person name="de Groot P.W.J."/>
            <person name="Goodwin T.J."/>
            <person name="Quail M.A."/>
            <person name="McQuillan J."/>
            <person name="Munro C.A."/>
            <person name="Pain A."/>
            <person name="Poulter R.T."/>
            <person name="Rajandream M.A."/>
            <person name="Renauld H."/>
            <person name="Spiering M.J."/>
            <person name="Tivey A."/>
            <person name="Gow N.A.R."/>
            <person name="Barrell B."/>
            <person name="Sullivan D.J."/>
            <person name="Berriman M."/>
        </authorList>
    </citation>
    <scope>NUCLEOTIDE SEQUENCE [LARGE SCALE GENOMIC DNA]</scope>
    <source>
        <strain evidence="11">CD36 / ATCC MYA-646 / CBS 7987 / NCPF 3949 / NRRL Y-17841</strain>
    </source>
</reference>
<name>B9W7A8_CANDC</name>
<keyword evidence="2" id="KW-0645">Protease</keyword>
<gene>
    <name evidence="9" type="ordered locus">Cd36_03070</name>
    <name evidence="10" type="ORF">CD36_03070</name>
</gene>
<evidence type="ECO:0000256" key="6">
    <source>
        <dbReference type="ARBA" id="ARBA00023125"/>
    </source>
</evidence>
<dbReference type="Gene3D" id="3.90.1680.10">
    <property type="entry name" value="SOS response associated peptidase-like"/>
    <property type="match status" value="1"/>
</dbReference>
<dbReference type="PANTHER" id="PTHR13604">
    <property type="entry name" value="DC12-RELATED"/>
    <property type="match status" value="1"/>
</dbReference>
<dbReference type="GO" id="GO:0106300">
    <property type="term" value="P:protein-DNA covalent cross-linking repair"/>
    <property type="evidence" value="ECO:0007669"/>
    <property type="project" value="InterPro"/>
</dbReference>
<keyword evidence="3" id="KW-0227">DNA damage</keyword>
<protein>
    <recommendedName>
        <fullName evidence="12">DUF159-domain-containing protein</fullName>
    </recommendedName>
</protein>
<comment type="similarity">
    <text evidence="1">Belongs to the SOS response-associated peptidase family.</text>
</comment>
<dbReference type="Pfam" id="PF02586">
    <property type="entry name" value="SRAP"/>
    <property type="match status" value="1"/>
</dbReference>
<evidence type="ECO:0000256" key="2">
    <source>
        <dbReference type="ARBA" id="ARBA00022670"/>
    </source>
</evidence>
<evidence type="ECO:0000256" key="1">
    <source>
        <dbReference type="ARBA" id="ARBA00008136"/>
    </source>
</evidence>
<evidence type="ECO:0000313" key="9">
    <source>
        <dbReference type="CGD" id="CAL0000170084"/>
    </source>
</evidence>
<dbReference type="EMBL" id="FM992688">
    <property type="protein sequence ID" value="CAX44567.1"/>
    <property type="molecule type" value="Genomic_DNA"/>
</dbReference>
<dbReference type="HOGENOM" id="CLU_035990_0_0_1"/>
<organism evidence="10 11">
    <name type="scientific">Candida dubliniensis (strain CD36 / ATCC MYA-646 / CBS 7987 / NCPF 3949 / NRRL Y-17841)</name>
    <name type="common">Yeast</name>
    <dbReference type="NCBI Taxonomy" id="573826"/>
    <lineage>
        <taxon>Eukaryota</taxon>
        <taxon>Fungi</taxon>
        <taxon>Dikarya</taxon>
        <taxon>Ascomycota</taxon>
        <taxon>Saccharomycotina</taxon>
        <taxon>Pichiomycetes</taxon>
        <taxon>Debaryomycetaceae</taxon>
        <taxon>Candida/Lodderomyces clade</taxon>
        <taxon>Candida</taxon>
    </lineage>
</organism>
<dbReference type="GO" id="GO:0003697">
    <property type="term" value="F:single-stranded DNA binding"/>
    <property type="evidence" value="ECO:0007669"/>
    <property type="project" value="InterPro"/>
</dbReference>
<dbReference type="KEGG" id="cdu:CD36_03070"/>
<dbReference type="VEuPathDB" id="FungiDB:CD36_03070"/>
<dbReference type="PANTHER" id="PTHR13604:SF0">
    <property type="entry name" value="ABASIC SITE PROCESSING PROTEIN HMCES"/>
    <property type="match status" value="1"/>
</dbReference>
<keyword evidence="7" id="KW-0456">Lyase</keyword>
<keyword evidence="6" id="KW-0238">DNA-binding</keyword>
<evidence type="ECO:0000256" key="4">
    <source>
        <dbReference type="ARBA" id="ARBA00022801"/>
    </source>
</evidence>
<dbReference type="InterPro" id="IPR036590">
    <property type="entry name" value="SRAP-like"/>
</dbReference>
<dbReference type="SUPFAM" id="SSF143081">
    <property type="entry name" value="BB1717-like"/>
    <property type="match status" value="1"/>
</dbReference>
<evidence type="ECO:0000256" key="8">
    <source>
        <dbReference type="SAM" id="MobiDB-lite"/>
    </source>
</evidence>
<dbReference type="eggNOG" id="KOG2618">
    <property type="taxonomic scope" value="Eukaryota"/>
</dbReference>
<evidence type="ECO:0000256" key="3">
    <source>
        <dbReference type="ARBA" id="ARBA00022763"/>
    </source>
</evidence>
<dbReference type="GO" id="GO:0006508">
    <property type="term" value="P:proteolysis"/>
    <property type="evidence" value="ECO:0007669"/>
    <property type="project" value="UniProtKB-KW"/>
</dbReference>
<dbReference type="GO" id="GO:0008233">
    <property type="term" value="F:peptidase activity"/>
    <property type="evidence" value="ECO:0007669"/>
    <property type="project" value="UniProtKB-KW"/>
</dbReference>